<evidence type="ECO:0000259" key="7">
    <source>
        <dbReference type="PROSITE" id="PS50119"/>
    </source>
</evidence>
<dbReference type="PROSITE" id="PS50089">
    <property type="entry name" value="ZF_RING_2"/>
    <property type="match status" value="1"/>
</dbReference>
<reference evidence="8" key="1">
    <citation type="submission" date="2022-08" db="UniProtKB">
        <authorList>
            <consortium name="EnsemblMetazoa"/>
        </authorList>
    </citation>
    <scope>IDENTIFICATION</scope>
    <source>
        <strain evidence="8">05x7-T-G4-1.051#20</strain>
    </source>
</reference>
<evidence type="ECO:0008006" key="10">
    <source>
        <dbReference type="Google" id="ProtNLM"/>
    </source>
</evidence>
<dbReference type="PROSITE" id="PS00518">
    <property type="entry name" value="ZF_RING_1"/>
    <property type="match status" value="1"/>
</dbReference>
<dbReference type="InterPro" id="IPR011042">
    <property type="entry name" value="6-blade_b-propeller_TolB-like"/>
</dbReference>
<protein>
    <recommendedName>
        <fullName evidence="10">Tripartite motif-containing protein 45</fullName>
    </recommendedName>
</protein>
<feature type="domain" description="RING-type" evidence="6">
    <location>
        <begin position="31"/>
        <end position="75"/>
    </location>
</feature>
<dbReference type="GO" id="GO:0008270">
    <property type="term" value="F:zinc ion binding"/>
    <property type="evidence" value="ECO:0007669"/>
    <property type="project" value="UniProtKB-KW"/>
</dbReference>
<organism evidence="8 9">
    <name type="scientific">Magallana gigas</name>
    <name type="common">Pacific oyster</name>
    <name type="synonym">Crassostrea gigas</name>
    <dbReference type="NCBI Taxonomy" id="29159"/>
    <lineage>
        <taxon>Eukaryota</taxon>
        <taxon>Metazoa</taxon>
        <taxon>Spiralia</taxon>
        <taxon>Lophotrochozoa</taxon>
        <taxon>Mollusca</taxon>
        <taxon>Bivalvia</taxon>
        <taxon>Autobranchia</taxon>
        <taxon>Pteriomorphia</taxon>
        <taxon>Ostreida</taxon>
        <taxon>Ostreoidea</taxon>
        <taxon>Ostreidae</taxon>
        <taxon>Magallana</taxon>
    </lineage>
</organism>
<name>A0A8W8HVX9_MAGGI</name>
<dbReference type="SMART" id="SM00336">
    <property type="entry name" value="BBOX"/>
    <property type="match status" value="2"/>
</dbReference>
<dbReference type="Gene3D" id="3.30.40.10">
    <property type="entry name" value="Zinc/RING finger domain, C3HC4 (zinc finger)"/>
    <property type="match status" value="1"/>
</dbReference>
<evidence type="ECO:0000256" key="5">
    <source>
        <dbReference type="PROSITE-ProRule" id="PRU00024"/>
    </source>
</evidence>
<dbReference type="InterPro" id="IPR047153">
    <property type="entry name" value="TRIM45/56/19-like"/>
</dbReference>
<dbReference type="Proteomes" id="UP000005408">
    <property type="component" value="Unassembled WGS sequence"/>
</dbReference>
<dbReference type="Gene3D" id="2.120.10.30">
    <property type="entry name" value="TolB, C-terminal domain"/>
    <property type="match status" value="1"/>
</dbReference>
<dbReference type="PANTHER" id="PTHR25462">
    <property type="entry name" value="BONUS, ISOFORM C-RELATED"/>
    <property type="match status" value="1"/>
</dbReference>
<evidence type="ECO:0000256" key="2">
    <source>
        <dbReference type="ARBA" id="ARBA00022723"/>
    </source>
</evidence>
<dbReference type="InterPro" id="IPR000315">
    <property type="entry name" value="Znf_B-box"/>
</dbReference>
<feature type="domain" description="B box-type" evidence="7">
    <location>
        <begin position="106"/>
        <end position="157"/>
    </location>
</feature>
<dbReference type="OMA" id="DGLTHIC"/>
<dbReference type="EnsemblMetazoa" id="G1119.1">
    <property type="protein sequence ID" value="G1119.1:cds"/>
    <property type="gene ID" value="G1119"/>
</dbReference>
<dbReference type="SMART" id="SM00184">
    <property type="entry name" value="RING"/>
    <property type="match status" value="1"/>
</dbReference>
<dbReference type="CDD" id="cd19757">
    <property type="entry name" value="Bbox1"/>
    <property type="match status" value="1"/>
</dbReference>
<dbReference type="InterPro" id="IPR027370">
    <property type="entry name" value="Znf-RING_euk"/>
</dbReference>
<dbReference type="Pfam" id="PF13445">
    <property type="entry name" value="zf-RING_UBOX"/>
    <property type="match status" value="1"/>
</dbReference>
<dbReference type="OrthoDB" id="6157214at2759"/>
<evidence type="ECO:0000313" key="8">
    <source>
        <dbReference type="EnsemblMetazoa" id="G1119.1:cds"/>
    </source>
</evidence>
<sequence>MSNKCTKTYPDIEINKMASVTSTITEDFLTCSICLEIFTDPKTLPCLHSFCKDCVNNLTILEGACINSYSCPICRESFQLPKSGADDLKTNFCLKNLIDFVTSTKKANKFCSFCHTKGENNDAVALCLTCNDLLCPECADHRHRSTTLTMHHRVVPLAEVTAGKYNDEIRSKQKIPCLKHEGEDLRFFCEKCDVPVCRDCIVLGHKNHKCLDPSDARKDMEDSLYSLMCSLNKKVKMFQNAKGKVVSAKKKIEVERKKVTNDLEKQMDTVIKNLTESKKTVENEFNNIVKSKQDILQQQEKYIDSERKVLNETHSFCSNILRCGSDIEILSMKAEVKECLSRLRYSNDTENVNVIETSLPKIQFCSAGNVFKMEDDKGPKILTALRNEDVPTGIQKENNGEKASKVYKDQPKKFSFSVKDDNEPQKPLYTSVAWVDENIIAVVDQINQKLKLVLREKGVIMTTVIRHCISVCAFKDGLACRTEDSMLHVFDYSLELQKTFSIVSALLTSYSQSTDVFWIDGLTHICRLKGNDVREIAIHYPHAESGLGVPMFGHVLLNGMIAVSDWEKCCVFIIRKSGYIERRKYIDSKPGSISSDSNNTLYVCEFQRSLVVVFTLKGNTIRAIKIGGIAPNPRSIAIKNDQKALIANGKSIVEVDLNEF</sequence>
<evidence type="ECO:0000256" key="3">
    <source>
        <dbReference type="ARBA" id="ARBA00022771"/>
    </source>
</evidence>
<keyword evidence="2" id="KW-0479">Metal-binding</keyword>
<dbReference type="SUPFAM" id="SSF101898">
    <property type="entry name" value="NHL repeat"/>
    <property type="match status" value="1"/>
</dbReference>
<proteinExistence type="predicted"/>
<keyword evidence="4" id="KW-0862">Zinc</keyword>
<dbReference type="SUPFAM" id="SSF57845">
    <property type="entry name" value="B-box zinc-binding domain"/>
    <property type="match status" value="1"/>
</dbReference>
<dbReference type="InterPro" id="IPR017907">
    <property type="entry name" value="Znf_RING_CS"/>
</dbReference>
<keyword evidence="3 5" id="KW-0863">Zinc-finger</keyword>
<evidence type="ECO:0000256" key="1">
    <source>
        <dbReference type="ARBA" id="ARBA00022553"/>
    </source>
</evidence>
<dbReference type="InterPro" id="IPR001841">
    <property type="entry name" value="Znf_RING"/>
</dbReference>
<keyword evidence="1" id="KW-0597">Phosphoprotein</keyword>
<dbReference type="Gene3D" id="3.30.160.60">
    <property type="entry name" value="Classic Zinc Finger"/>
    <property type="match status" value="1"/>
</dbReference>
<dbReference type="PANTHER" id="PTHR25462:SF296">
    <property type="entry name" value="MEIOTIC P26, ISOFORM F"/>
    <property type="match status" value="1"/>
</dbReference>
<keyword evidence="9" id="KW-1185">Reference proteome</keyword>
<dbReference type="Pfam" id="PF22586">
    <property type="entry name" value="ANCHR-like_BBOX"/>
    <property type="match status" value="1"/>
</dbReference>
<dbReference type="Pfam" id="PF00643">
    <property type="entry name" value="zf-B_box"/>
    <property type="match status" value="1"/>
</dbReference>
<evidence type="ECO:0000259" key="6">
    <source>
        <dbReference type="PROSITE" id="PS50089"/>
    </source>
</evidence>
<evidence type="ECO:0000256" key="4">
    <source>
        <dbReference type="ARBA" id="ARBA00022833"/>
    </source>
</evidence>
<accession>A0A8W8HVX9</accession>
<dbReference type="PROSITE" id="PS50119">
    <property type="entry name" value="ZF_BBOX"/>
    <property type="match status" value="2"/>
</dbReference>
<evidence type="ECO:0000313" key="9">
    <source>
        <dbReference type="Proteomes" id="UP000005408"/>
    </source>
</evidence>
<feature type="domain" description="B box-type" evidence="7">
    <location>
        <begin position="172"/>
        <end position="213"/>
    </location>
</feature>
<dbReference type="AlphaFoldDB" id="A0A8W8HVX9"/>
<dbReference type="InterPro" id="IPR013083">
    <property type="entry name" value="Znf_RING/FYVE/PHD"/>
</dbReference>
<dbReference type="SUPFAM" id="SSF57850">
    <property type="entry name" value="RING/U-box"/>
    <property type="match status" value="1"/>
</dbReference>